<feature type="non-terminal residue" evidence="1">
    <location>
        <position position="89"/>
    </location>
</feature>
<proteinExistence type="predicted"/>
<comment type="caution">
    <text evidence="1">The sequence shown here is derived from an EMBL/GenBank/DDBJ whole genome shotgun (WGS) entry which is preliminary data.</text>
</comment>
<name>A0AAN5CVL6_9BILA</name>
<dbReference type="EMBL" id="BTRK01000005">
    <property type="protein sequence ID" value="GMR51638.1"/>
    <property type="molecule type" value="Genomic_DNA"/>
</dbReference>
<evidence type="ECO:0000313" key="2">
    <source>
        <dbReference type="Proteomes" id="UP001328107"/>
    </source>
</evidence>
<dbReference type="AlphaFoldDB" id="A0AAN5CVL6"/>
<evidence type="ECO:0000313" key="1">
    <source>
        <dbReference type="EMBL" id="GMR51638.1"/>
    </source>
</evidence>
<feature type="non-terminal residue" evidence="1">
    <location>
        <position position="1"/>
    </location>
</feature>
<dbReference type="Proteomes" id="UP001328107">
    <property type="component" value="Unassembled WGS sequence"/>
</dbReference>
<gene>
    <name evidence="1" type="ORF">PMAYCL1PPCAC_21833</name>
</gene>
<keyword evidence="2" id="KW-1185">Reference proteome</keyword>
<reference evidence="2" key="1">
    <citation type="submission" date="2022-10" db="EMBL/GenBank/DDBJ databases">
        <title>Genome assembly of Pristionchus species.</title>
        <authorList>
            <person name="Yoshida K."/>
            <person name="Sommer R.J."/>
        </authorList>
    </citation>
    <scope>NUCLEOTIDE SEQUENCE [LARGE SCALE GENOMIC DNA]</scope>
    <source>
        <strain evidence="2">RS5460</strain>
    </source>
</reference>
<organism evidence="1 2">
    <name type="scientific">Pristionchus mayeri</name>
    <dbReference type="NCBI Taxonomy" id="1317129"/>
    <lineage>
        <taxon>Eukaryota</taxon>
        <taxon>Metazoa</taxon>
        <taxon>Ecdysozoa</taxon>
        <taxon>Nematoda</taxon>
        <taxon>Chromadorea</taxon>
        <taxon>Rhabditida</taxon>
        <taxon>Rhabditina</taxon>
        <taxon>Diplogasteromorpha</taxon>
        <taxon>Diplogasteroidea</taxon>
        <taxon>Neodiplogasteridae</taxon>
        <taxon>Pristionchus</taxon>
    </lineage>
</organism>
<sequence>GTALSCDNILYFKVEASDKYMKATSVECANQKWTIKYPYGDEEKVLSDVSALANAVCATSNPDPHACKFGSVDASLMQAYIPQYPTKLH</sequence>
<accession>A0AAN5CVL6</accession>
<protein>
    <submittedName>
        <fullName evidence="1">Uncharacterized protein</fullName>
    </submittedName>
</protein>